<dbReference type="EMBL" id="CP090169">
    <property type="protein sequence ID" value="UJO19945.1"/>
    <property type="molecule type" value="Genomic_DNA"/>
</dbReference>
<protein>
    <recommendedName>
        <fullName evidence="3">F-box domain-containing protein</fullName>
    </recommendedName>
</protein>
<reference evidence="1" key="1">
    <citation type="submission" date="2021-12" db="EMBL/GenBank/DDBJ databases">
        <authorList>
            <person name="Zaccaron A."/>
            <person name="Stergiopoulos I."/>
        </authorList>
    </citation>
    <scope>NUCLEOTIDE SEQUENCE</scope>
    <source>
        <strain evidence="1">Race5_Kim</strain>
    </source>
</reference>
<proteinExistence type="predicted"/>
<dbReference type="SUPFAM" id="SSF81383">
    <property type="entry name" value="F-box domain"/>
    <property type="match status" value="1"/>
</dbReference>
<dbReference type="RefSeq" id="XP_047764311.1">
    <property type="nucleotide sequence ID" value="XM_047909566.1"/>
</dbReference>
<dbReference type="GeneID" id="71990296"/>
<name>A0A9Q8URP4_PASFU</name>
<reference evidence="1" key="2">
    <citation type="journal article" date="2022" name="Microb. Genom.">
        <title>A chromosome-scale genome assembly of the tomato pathogen Cladosporium fulvum reveals a compartmentalized genome architecture and the presence of a dispensable chromosome.</title>
        <authorList>
            <person name="Zaccaron A.Z."/>
            <person name="Chen L.H."/>
            <person name="Samaras A."/>
            <person name="Stergiopoulos I."/>
        </authorList>
    </citation>
    <scope>NUCLEOTIDE SEQUENCE</scope>
    <source>
        <strain evidence="1">Race5_Kim</strain>
    </source>
</reference>
<gene>
    <name evidence="1" type="ORF">CLAFUR5_10418</name>
</gene>
<accession>A0A9Q8URP4</accession>
<dbReference type="AlphaFoldDB" id="A0A9Q8URP4"/>
<evidence type="ECO:0000313" key="1">
    <source>
        <dbReference type="EMBL" id="UJO19945.1"/>
    </source>
</evidence>
<dbReference type="KEGG" id="ffu:CLAFUR5_10418"/>
<dbReference type="InterPro" id="IPR036047">
    <property type="entry name" value="F-box-like_dom_sf"/>
</dbReference>
<evidence type="ECO:0008006" key="3">
    <source>
        <dbReference type="Google" id="ProtNLM"/>
    </source>
</evidence>
<organism evidence="1 2">
    <name type="scientific">Passalora fulva</name>
    <name type="common">Tomato leaf mold</name>
    <name type="synonym">Cladosporium fulvum</name>
    <dbReference type="NCBI Taxonomy" id="5499"/>
    <lineage>
        <taxon>Eukaryota</taxon>
        <taxon>Fungi</taxon>
        <taxon>Dikarya</taxon>
        <taxon>Ascomycota</taxon>
        <taxon>Pezizomycotina</taxon>
        <taxon>Dothideomycetes</taxon>
        <taxon>Dothideomycetidae</taxon>
        <taxon>Mycosphaerellales</taxon>
        <taxon>Mycosphaerellaceae</taxon>
        <taxon>Fulvia</taxon>
    </lineage>
</organism>
<keyword evidence="2" id="KW-1185">Reference proteome</keyword>
<dbReference type="Proteomes" id="UP000756132">
    <property type="component" value="Chromosome 7"/>
</dbReference>
<dbReference type="OrthoDB" id="3800738at2759"/>
<evidence type="ECO:0000313" key="2">
    <source>
        <dbReference type="Proteomes" id="UP000756132"/>
    </source>
</evidence>
<sequence>MARTRAAKAKIDAQKKARSTAAATQAVCDTVELLENIQLCLPPRQVLLMTRVSRSWQGTIQESPDLQRVLYLRPMAGDLVSWKEDPNQEHITAMLQLTKGMWSTEAAPATRIVPKINPMINLAVLSVRAYCSIFHYGFVLPALDPDEVRWYTGVESHTDLRHLHRKGASWRSMLFMQPPSNEMSFLCSTERETFSIKKETPLTMQDTLDGLWGHWHNDPFCPNRYENPVWDLCGSRKVDMGSMFKVQSGWEALERIQQ</sequence>